<comment type="subcellular location">
    <subcellularLocation>
        <location evidence="1">Cell membrane</location>
        <topology evidence="1">Multi-pass membrane protein</topology>
    </subcellularLocation>
</comment>
<evidence type="ECO:0000256" key="3">
    <source>
        <dbReference type="ARBA" id="ARBA00022692"/>
    </source>
</evidence>
<feature type="transmembrane region" description="Helical" evidence="6">
    <location>
        <begin position="125"/>
        <end position="144"/>
    </location>
</feature>
<reference evidence="7 8" key="1">
    <citation type="submission" date="2018-06" db="EMBL/GenBank/DDBJ databases">
        <title>Extensive metabolic versatility and redundancy in microbially diverse, dynamic hydrothermal sediments.</title>
        <authorList>
            <person name="Dombrowski N."/>
            <person name="Teske A."/>
            <person name="Baker B.J."/>
        </authorList>
    </citation>
    <scope>NUCLEOTIDE SEQUENCE [LARGE SCALE GENOMIC DNA]</scope>
    <source>
        <strain evidence="7">B35_G9</strain>
    </source>
</reference>
<name>A0A660SAR6_UNCT6</name>
<keyword evidence="2" id="KW-1003">Cell membrane</keyword>
<dbReference type="InterPro" id="IPR022791">
    <property type="entry name" value="L-PG_synthase/AglD"/>
</dbReference>
<dbReference type="PANTHER" id="PTHR40277">
    <property type="entry name" value="BLL5419 PROTEIN"/>
    <property type="match status" value="1"/>
</dbReference>
<feature type="transmembrane region" description="Helical" evidence="6">
    <location>
        <begin position="285"/>
        <end position="310"/>
    </location>
</feature>
<gene>
    <name evidence="7" type="ORF">DRP44_03845</name>
</gene>
<comment type="caution">
    <text evidence="7">The sequence shown here is derived from an EMBL/GenBank/DDBJ whole genome shotgun (WGS) entry which is preliminary data.</text>
</comment>
<protein>
    <submittedName>
        <fullName evidence="7">Uncharacterized protein</fullName>
    </submittedName>
</protein>
<proteinExistence type="predicted"/>
<evidence type="ECO:0000256" key="6">
    <source>
        <dbReference type="SAM" id="Phobius"/>
    </source>
</evidence>
<feature type="transmembrane region" description="Helical" evidence="6">
    <location>
        <begin position="244"/>
        <end position="265"/>
    </location>
</feature>
<feature type="transmembrane region" description="Helical" evidence="6">
    <location>
        <begin position="211"/>
        <end position="232"/>
    </location>
</feature>
<keyword evidence="3 6" id="KW-0812">Transmembrane</keyword>
<evidence type="ECO:0000313" key="8">
    <source>
        <dbReference type="Proteomes" id="UP000282321"/>
    </source>
</evidence>
<evidence type="ECO:0000256" key="4">
    <source>
        <dbReference type="ARBA" id="ARBA00022989"/>
    </source>
</evidence>
<evidence type="ECO:0000256" key="2">
    <source>
        <dbReference type="ARBA" id="ARBA00022475"/>
    </source>
</evidence>
<dbReference type="EMBL" id="QNBC01000039">
    <property type="protein sequence ID" value="RKX66561.1"/>
    <property type="molecule type" value="Genomic_DNA"/>
</dbReference>
<dbReference type="NCBIfam" id="TIGR00374">
    <property type="entry name" value="flippase-like domain"/>
    <property type="match status" value="1"/>
</dbReference>
<dbReference type="Proteomes" id="UP000282321">
    <property type="component" value="Unassembled WGS sequence"/>
</dbReference>
<evidence type="ECO:0000313" key="7">
    <source>
        <dbReference type="EMBL" id="RKX66561.1"/>
    </source>
</evidence>
<evidence type="ECO:0000256" key="1">
    <source>
        <dbReference type="ARBA" id="ARBA00004651"/>
    </source>
</evidence>
<feature type="transmembrane region" description="Helical" evidence="6">
    <location>
        <begin position="80"/>
        <end position="100"/>
    </location>
</feature>
<organism evidence="7 8">
    <name type="scientific">candidate division TA06 bacterium</name>
    <dbReference type="NCBI Taxonomy" id="2250710"/>
    <lineage>
        <taxon>Bacteria</taxon>
        <taxon>Bacteria division TA06</taxon>
    </lineage>
</organism>
<keyword evidence="5 6" id="KW-0472">Membrane</keyword>
<feature type="transmembrane region" description="Helical" evidence="6">
    <location>
        <begin position="41"/>
        <end position="59"/>
    </location>
</feature>
<dbReference type="GO" id="GO:0005886">
    <property type="term" value="C:plasma membrane"/>
    <property type="evidence" value="ECO:0007669"/>
    <property type="project" value="UniProtKB-SubCell"/>
</dbReference>
<dbReference type="Pfam" id="PF03706">
    <property type="entry name" value="LPG_synthase_TM"/>
    <property type="match status" value="1"/>
</dbReference>
<evidence type="ECO:0000256" key="5">
    <source>
        <dbReference type="ARBA" id="ARBA00023136"/>
    </source>
</evidence>
<dbReference type="PANTHER" id="PTHR40277:SF1">
    <property type="entry name" value="BLL5419 PROTEIN"/>
    <property type="match status" value="1"/>
</dbReference>
<sequence>MAGKIRSVSLKILRFLIAFFLMYLILKRIDFDPIIQHIKTINYFWLVISFLLALLLIYFNALRWKILLRTHSVDAGIWKLYRIYLIGFFFNNFLPSSIGLDTVRTVYMKEHGLKEVASSVLVERFIGITALFFYSFIGAVIIGYMKMGMKLVLYASLLLIIMIIIFIMSFNKKFLIKFKPLVLKIKYKNIGKEIITFYNLFFEFANNKKKMFLAFVISMLMQTTIIAINIVIAKMYSIQMNYIFFFVYIPIISVLSMVPISINALGVREGSYVYFFSRIGIAKEISLLFSLTYLAITAITSLIGGIMFPFEKSSKR</sequence>
<keyword evidence="4 6" id="KW-1133">Transmembrane helix</keyword>
<dbReference type="AlphaFoldDB" id="A0A660SAR6"/>
<feature type="transmembrane region" description="Helical" evidence="6">
    <location>
        <begin position="151"/>
        <end position="170"/>
    </location>
</feature>
<feature type="transmembrane region" description="Helical" evidence="6">
    <location>
        <begin position="12"/>
        <end position="29"/>
    </location>
</feature>
<accession>A0A660SAR6</accession>